<evidence type="ECO:0000313" key="2">
    <source>
        <dbReference type="Proteomes" id="UP000583944"/>
    </source>
</evidence>
<dbReference type="VEuPathDB" id="TriTrypDB:ECC02_006782"/>
<evidence type="ECO:0000313" key="1">
    <source>
        <dbReference type="EMBL" id="KAF5220222.1"/>
    </source>
</evidence>
<accession>A0A7J6Y0K5</accession>
<dbReference type="VEuPathDB" id="TriTrypDB:BCY84_00766"/>
<sequence length="294" mass="33273">MWRARIACSGFVLYFARRSVVVPSNTDAEELFERIVRPNSDEDTNRCLSGSMLVSCVAAIELRRQQMGVKGKLGPMDAFLGNDMLEFLVALSKMCDRRGSLAVVEGLCSNVHDDLQESNRVAFAVKTLLNALDIICSFSNGAYQRSFAVDAVKLLQLELSLLEVLVRVEGGAHGNVQEACYHMQRMQHVLGNRGIYTLSAVERRRWMKRMRWLTTVTYSHLKDCSHEEEEAFKRTLRLLYGGEGTFGYINKLRYAVGVLLPFLLKNAATMMKGRKWQRKRNAACKLGDKLPPQK</sequence>
<name>A0A7J6Y0K5_TRYCR</name>
<organism evidence="1 2">
    <name type="scientific">Trypanosoma cruzi</name>
    <dbReference type="NCBI Taxonomy" id="5693"/>
    <lineage>
        <taxon>Eukaryota</taxon>
        <taxon>Discoba</taxon>
        <taxon>Euglenozoa</taxon>
        <taxon>Kinetoplastea</taxon>
        <taxon>Metakinetoplastina</taxon>
        <taxon>Trypanosomatida</taxon>
        <taxon>Trypanosomatidae</taxon>
        <taxon>Trypanosoma</taxon>
        <taxon>Schizotrypanum</taxon>
    </lineage>
</organism>
<gene>
    <name evidence="1" type="ORF">ECC02_006782</name>
</gene>
<dbReference type="AlphaFoldDB" id="A0A7J6Y0K5"/>
<protein>
    <submittedName>
        <fullName evidence="1">Uncharacterized protein</fullName>
    </submittedName>
</protein>
<proteinExistence type="predicted"/>
<reference evidence="1 2" key="1">
    <citation type="journal article" date="2019" name="Genome Biol. Evol.">
        <title>Nanopore Sequencing Significantly Improves Genome Assembly of the Protozoan Parasite Trypanosoma cruzi.</title>
        <authorList>
            <person name="Diaz-Viraque F."/>
            <person name="Pita S."/>
            <person name="Greif G."/>
            <person name="de Souza R.C.M."/>
            <person name="Iraola G."/>
            <person name="Robello C."/>
        </authorList>
    </citation>
    <scope>NUCLEOTIDE SEQUENCE [LARGE SCALE GENOMIC DNA]</scope>
    <source>
        <strain evidence="1 2">Berenice</strain>
    </source>
</reference>
<dbReference type="EMBL" id="JABDHM010000055">
    <property type="protein sequence ID" value="KAF5220222.1"/>
    <property type="molecule type" value="Genomic_DNA"/>
</dbReference>
<dbReference type="Proteomes" id="UP000583944">
    <property type="component" value="Unassembled WGS sequence"/>
</dbReference>
<comment type="caution">
    <text evidence="1">The sequence shown here is derived from an EMBL/GenBank/DDBJ whole genome shotgun (WGS) entry which is preliminary data.</text>
</comment>